<evidence type="ECO:0000313" key="2">
    <source>
        <dbReference type="EMBL" id="RJE19753.1"/>
    </source>
</evidence>
<comment type="caution">
    <text evidence="2">The sequence shown here is derived from an EMBL/GenBank/DDBJ whole genome shotgun (WGS) entry which is preliminary data.</text>
</comment>
<dbReference type="PANTHER" id="PTHR13593">
    <property type="match status" value="1"/>
</dbReference>
<dbReference type="GO" id="GO:0008081">
    <property type="term" value="F:phosphoric diester hydrolase activity"/>
    <property type="evidence" value="ECO:0007669"/>
    <property type="project" value="InterPro"/>
</dbReference>
<name>A0A3A2ZBV4_9EURO</name>
<protein>
    <recommendedName>
        <fullName evidence="4">PLC-like phosphodiesterase</fullName>
    </recommendedName>
</protein>
<dbReference type="PANTHER" id="PTHR13593:SF140">
    <property type="entry name" value="PLC-LIKE PHOSPHODIESTERASE"/>
    <property type="match status" value="1"/>
</dbReference>
<dbReference type="EMBL" id="MVGC01000373">
    <property type="protein sequence ID" value="RJE19753.1"/>
    <property type="molecule type" value="Genomic_DNA"/>
</dbReference>
<feature type="chain" id="PRO_5017273228" description="PLC-like phosphodiesterase" evidence="1">
    <location>
        <begin position="17"/>
        <end position="444"/>
    </location>
</feature>
<dbReference type="Proteomes" id="UP000266188">
    <property type="component" value="Unassembled WGS sequence"/>
</dbReference>
<gene>
    <name evidence="2" type="ORF">PHISCL_07909</name>
</gene>
<evidence type="ECO:0008006" key="4">
    <source>
        <dbReference type="Google" id="ProtNLM"/>
    </source>
</evidence>
<organism evidence="2 3">
    <name type="scientific">Aspergillus sclerotialis</name>
    <dbReference type="NCBI Taxonomy" id="2070753"/>
    <lineage>
        <taxon>Eukaryota</taxon>
        <taxon>Fungi</taxon>
        <taxon>Dikarya</taxon>
        <taxon>Ascomycota</taxon>
        <taxon>Pezizomycotina</taxon>
        <taxon>Eurotiomycetes</taxon>
        <taxon>Eurotiomycetidae</taxon>
        <taxon>Eurotiales</taxon>
        <taxon>Aspergillaceae</taxon>
        <taxon>Aspergillus</taxon>
        <taxon>Aspergillus subgen. Polypaecilum</taxon>
    </lineage>
</organism>
<dbReference type="GO" id="GO:0006629">
    <property type="term" value="P:lipid metabolic process"/>
    <property type="evidence" value="ECO:0007669"/>
    <property type="project" value="InterPro"/>
</dbReference>
<keyword evidence="1" id="KW-0732">Signal</keyword>
<dbReference type="SUPFAM" id="SSF51695">
    <property type="entry name" value="PLC-like phosphodiesterases"/>
    <property type="match status" value="1"/>
</dbReference>
<dbReference type="STRING" id="2070753.A0A3A2ZBV4"/>
<dbReference type="AlphaFoldDB" id="A0A3A2ZBV4"/>
<accession>A0A3A2ZBV4</accession>
<dbReference type="Gene3D" id="3.20.20.190">
    <property type="entry name" value="Phosphatidylinositol (PI) phosphodiesterase"/>
    <property type="match status" value="1"/>
</dbReference>
<dbReference type="CDD" id="cd08588">
    <property type="entry name" value="PI-PLCc_At5g67130_like"/>
    <property type="match status" value="1"/>
</dbReference>
<proteinExistence type="predicted"/>
<evidence type="ECO:0000256" key="1">
    <source>
        <dbReference type="SAM" id="SignalP"/>
    </source>
</evidence>
<feature type="signal peptide" evidence="1">
    <location>
        <begin position="1"/>
        <end position="16"/>
    </location>
</feature>
<dbReference type="Pfam" id="PF26146">
    <property type="entry name" value="PI-PLC_X"/>
    <property type="match status" value="1"/>
</dbReference>
<dbReference type="OrthoDB" id="7984201at2759"/>
<reference evidence="3" key="1">
    <citation type="submission" date="2017-02" db="EMBL/GenBank/DDBJ databases">
        <authorList>
            <person name="Tafer H."/>
            <person name="Lopandic K."/>
        </authorList>
    </citation>
    <scope>NUCLEOTIDE SEQUENCE [LARGE SCALE GENOMIC DNA]</scope>
    <source>
        <strain evidence="3">CBS 366.77</strain>
    </source>
</reference>
<keyword evidence="3" id="KW-1185">Reference proteome</keyword>
<dbReference type="InterPro" id="IPR017946">
    <property type="entry name" value="PLC-like_Pdiesterase_TIM-brl"/>
</dbReference>
<sequence>MWLLPLLAGIIPIVTAQDSTTTTDSLVVLNGQSATSIDQASVPTGAYISYSSTITLPSSADMPIPTANGSIIASASGNSTSNSTTTTNSVMVLGGGGTATVSGSASSTSANSTSTPVVNTRPCNGYPEFCNRKYSNITMVTAHNSPFIKPGNAASNQALTVTSQLNDGVRMLQFQVHLVNGTLYLCHTSCDLLNVGTLESYLTEVAKWMQQNPYDVVTFLIGNFDQVDPGNFTAPIENSGVMNYVYTPSQIPMGLDDWPTLSSMILSGKRAVMFLDYRANQKKIPWLMDEFSQIWETPFSPTDEAFPCNAQRPPGLKPKDAENRMYLANHNLNVQVNFGSINLLIPDTSHMDVTNGVSGFGSLGSMAENCTRRWNRPPNFLLVDYYNYGNPNGSVFEVAAKMNHVKWNGNCCGKKSAASSLTPGLNAFCLLAIVAAAQFLADFF</sequence>
<evidence type="ECO:0000313" key="3">
    <source>
        <dbReference type="Proteomes" id="UP000266188"/>
    </source>
</evidence>
<dbReference type="InterPro" id="IPR051057">
    <property type="entry name" value="PI-PLC_domain"/>
</dbReference>